<feature type="domain" description="Hedgehog/Intein (Hint)" evidence="1">
    <location>
        <begin position="156"/>
        <end position="301"/>
    </location>
</feature>
<dbReference type="Gene3D" id="2.170.16.10">
    <property type="entry name" value="Hedgehog/Intein (Hint) domain"/>
    <property type="match status" value="1"/>
</dbReference>
<reference evidence="2 3" key="1">
    <citation type="submission" date="2022-10" db="EMBL/GenBank/DDBJ databases">
        <title>Defluviimonas sp. nov., isolated from ocean surface water.</title>
        <authorList>
            <person name="He W."/>
            <person name="Wang L."/>
            <person name="Zhang D.-F."/>
        </authorList>
    </citation>
    <scope>NUCLEOTIDE SEQUENCE [LARGE SCALE GENOMIC DNA]</scope>
    <source>
        <strain evidence="2 3">WL0002</strain>
    </source>
</reference>
<evidence type="ECO:0000313" key="2">
    <source>
        <dbReference type="EMBL" id="MCV2867893.1"/>
    </source>
</evidence>
<dbReference type="RefSeq" id="WP_263733519.1">
    <property type="nucleotide sequence ID" value="NZ_JAOWKY010000001.1"/>
</dbReference>
<dbReference type="InterPro" id="IPR036844">
    <property type="entry name" value="Hint_dom_sf"/>
</dbReference>
<dbReference type="Pfam" id="PF13403">
    <property type="entry name" value="Hint_2"/>
    <property type="match status" value="1"/>
</dbReference>
<dbReference type="InterPro" id="IPR028992">
    <property type="entry name" value="Hedgehog/Intein_dom"/>
</dbReference>
<dbReference type="EMBL" id="JAOWKY010000001">
    <property type="protein sequence ID" value="MCV2867893.1"/>
    <property type="molecule type" value="Genomic_DNA"/>
</dbReference>
<evidence type="ECO:0000259" key="1">
    <source>
        <dbReference type="Pfam" id="PF13403"/>
    </source>
</evidence>
<comment type="caution">
    <text evidence="2">The sequence shown here is derived from an EMBL/GenBank/DDBJ whole genome shotgun (WGS) entry which is preliminary data.</text>
</comment>
<sequence>MAISDSFWVRADSVTANNATLNPIKTSGSGGVPVTQIYFESGTLGSNTTGDLQLDYIDGATADPDTTVWIDGVEYNFIYVLSGTLPDNSQTNGQQTQTGLVGKEVTLIEVIGLPSGNSNNTQFFFVNDGTATQAQMEAFGTGAIPLTSTTTTPPPVCFLRGTLIATPSGEVPVESLKEGDEVLTASGSVATVRFAASRVLSDSELRFRPEMRPVCIPAGAMGDGLPKSDLWVSPQHRVLVRGWEAEMLFGEPEVLVAAKHVKVAAPHVPQPEAVEYFHLMLDRHDIVLSNGAETESLFPGDTAIASLTDEARADMERAFPEFAGDWTFYGPTARRTLTAKEAEALWTKMAPLGAQAAKAVA</sequence>
<proteinExistence type="predicted"/>
<keyword evidence="3" id="KW-1185">Reference proteome</keyword>
<protein>
    <submittedName>
        <fullName evidence="2">Hint domain-containing protein</fullName>
    </submittedName>
</protein>
<dbReference type="SUPFAM" id="SSF51294">
    <property type="entry name" value="Hedgehog/intein (Hint) domain"/>
    <property type="match status" value="1"/>
</dbReference>
<name>A0ABT2Z9T2_9RHOB</name>
<organism evidence="2 3">
    <name type="scientific">Albidovulum marisflavi</name>
    <dbReference type="NCBI Taxonomy" id="2984159"/>
    <lineage>
        <taxon>Bacteria</taxon>
        <taxon>Pseudomonadati</taxon>
        <taxon>Pseudomonadota</taxon>
        <taxon>Alphaproteobacteria</taxon>
        <taxon>Rhodobacterales</taxon>
        <taxon>Paracoccaceae</taxon>
        <taxon>Albidovulum</taxon>
    </lineage>
</organism>
<evidence type="ECO:0000313" key="3">
    <source>
        <dbReference type="Proteomes" id="UP001652542"/>
    </source>
</evidence>
<gene>
    <name evidence="2" type="ORF">OEW28_04575</name>
</gene>
<dbReference type="Proteomes" id="UP001652542">
    <property type="component" value="Unassembled WGS sequence"/>
</dbReference>
<accession>A0ABT2Z9T2</accession>